<keyword evidence="4" id="KW-0378">Hydrolase</keyword>
<evidence type="ECO:0000313" key="9">
    <source>
        <dbReference type="Proteomes" id="UP000568664"/>
    </source>
</evidence>
<dbReference type="PANTHER" id="PTHR11705">
    <property type="entry name" value="PROTEASE FAMILY M14 CARBOXYPEPTIDASE A,B"/>
    <property type="match status" value="1"/>
</dbReference>
<evidence type="ECO:0000256" key="6">
    <source>
        <dbReference type="ARBA" id="ARBA00023049"/>
    </source>
</evidence>
<comment type="caution">
    <text evidence="8">The sequence shown here is derived from an EMBL/GenBank/DDBJ whole genome shotgun (WGS) entry which is preliminary data.</text>
</comment>
<keyword evidence="3" id="KW-0645">Protease</keyword>
<gene>
    <name evidence="8" type="ORF">HII17_00845</name>
</gene>
<dbReference type="SUPFAM" id="SSF53187">
    <property type="entry name" value="Zn-dependent exopeptidases"/>
    <property type="match status" value="1"/>
</dbReference>
<name>A0A7Y0Q4L4_9GAMM</name>
<dbReference type="Pfam" id="PF00246">
    <property type="entry name" value="Peptidase_M14"/>
    <property type="match status" value="1"/>
</dbReference>
<dbReference type="CDD" id="cd03143">
    <property type="entry name" value="A4_beta-galactosidase_middle_domain"/>
    <property type="match status" value="1"/>
</dbReference>
<dbReference type="GO" id="GO:0006508">
    <property type="term" value="P:proteolysis"/>
    <property type="evidence" value="ECO:0007669"/>
    <property type="project" value="UniProtKB-KW"/>
</dbReference>
<keyword evidence="9" id="KW-1185">Reference proteome</keyword>
<keyword evidence="5" id="KW-0862">Zinc</keyword>
<dbReference type="AlphaFoldDB" id="A0A7Y0Q4L4"/>
<comment type="similarity">
    <text evidence="2">Belongs to the peptidase M14 family.</text>
</comment>
<reference evidence="8 9" key="1">
    <citation type="submission" date="2020-04" db="EMBL/GenBank/DDBJ databases">
        <title>Thalassotalea sp. M1531, isolated from the surface of marine red alga.</title>
        <authorList>
            <person name="Pang L."/>
            <person name="Lu D.-C."/>
        </authorList>
    </citation>
    <scope>NUCLEOTIDE SEQUENCE [LARGE SCALE GENOMIC DNA]</scope>
    <source>
        <strain evidence="8 9">M1531</strain>
    </source>
</reference>
<dbReference type="Proteomes" id="UP000568664">
    <property type="component" value="Unassembled WGS sequence"/>
</dbReference>
<dbReference type="RefSeq" id="WP_169073438.1">
    <property type="nucleotide sequence ID" value="NZ_JABBXH010000001.1"/>
</dbReference>
<accession>A0A7Y0Q4L4</accession>
<evidence type="ECO:0000256" key="4">
    <source>
        <dbReference type="ARBA" id="ARBA00022801"/>
    </source>
</evidence>
<evidence type="ECO:0000256" key="2">
    <source>
        <dbReference type="ARBA" id="ARBA00005988"/>
    </source>
</evidence>
<evidence type="ECO:0000313" key="8">
    <source>
        <dbReference type="EMBL" id="NMP30094.1"/>
    </source>
</evidence>
<evidence type="ECO:0000256" key="5">
    <source>
        <dbReference type="ARBA" id="ARBA00022833"/>
    </source>
</evidence>
<dbReference type="EMBL" id="JABBXH010000001">
    <property type="protein sequence ID" value="NMP30094.1"/>
    <property type="molecule type" value="Genomic_DNA"/>
</dbReference>
<organism evidence="8 9">
    <name type="scientific">Thalassotalea algicola</name>
    <dbReference type="NCBI Taxonomy" id="2716224"/>
    <lineage>
        <taxon>Bacteria</taxon>
        <taxon>Pseudomonadati</taxon>
        <taxon>Pseudomonadota</taxon>
        <taxon>Gammaproteobacteria</taxon>
        <taxon>Alteromonadales</taxon>
        <taxon>Colwelliaceae</taxon>
        <taxon>Thalassotalea</taxon>
    </lineage>
</organism>
<dbReference type="InterPro" id="IPR029062">
    <property type="entry name" value="Class_I_gatase-like"/>
</dbReference>
<evidence type="ECO:0000259" key="7">
    <source>
        <dbReference type="Pfam" id="PF00246"/>
    </source>
</evidence>
<dbReference type="SUPFAM" id="SSF52317">
    <property type="entry name" value="Class I glutamine amidotransferase-like"/>
    <property type="match status" value="1"/>
</dbReference>
<dbReference type="Gene3D" id="3.40.630.10">
    <property type="entry name" value="Zn peptidases"/>
    <property type="match status" value="1"/>
</dbReference>
<comment type="cofactor">
    <cofactor evidence="1">
        <name>Zn(2+)</name>
        <dbReference type="ChEBI" id="CHEBI:29105"/>
    </cofactor>
</comment>
<sequence length="957" mass="107471">MSNLRLIFVFLALVLVTQFTNATVLMKPTPLTGLEYPDILSGAYQENITTPETFLGFKLGERTASPEQINALVNLWAKESDKVQIVEYARSYENRALHYLMISTPNNLSRLPDIKANIAQLSEPAKLSASKIKQLIEDTPATAWMAYSIHGNENSGADGALALIYHLIASKNNDVNELLANMVVLVDPMMNPDGRARFTKRLEESRGTAPNIDDNSLLHSGTWPFGRTNHYYFDLNRDFYFAVNPESRGRIKAINQWFPQLMIDGHEMGPQDTYLFGPPREPLNVHIPASTRKWSKVFSLDHAEKFDENNWPYYTGEWFENLYPGYSNYAEYKGSMHILYEQASTDEDGIKLASGKIRTFKEAVDHQFTSSMANLTTLSKHSKAMYQDFVQFRKGHVATKGQYSNRSFVVLPTGNHYRTQRFLDLLDIQGFEYQQTTKSFTVSKAKNQLGQNLTKVTVPKGSIVINNRQYDAPLLATLLEFDTEIKDQVLIEERQKTLRNGSSVMYDTTAWNITMMYGLEALEVNENITKNLTNYQAPTPQFTERENTIAYLVDGATDSSVAFAARLLEQGVKVRVLDKEGKFNQQGFARGSVVVYHYDNTMDKSKLKTLVKQTANETNSSLVAINQGLGDGDLPDIGGESFKLLTAPKVGLISQNGINFYDLGSIWHLLDTELGIRHSHLNQEFLANTDLRAYNVLVLPSRFYGELPKHVVKQIGQWVTNGGTLIVSGSSANQLLATEKFTQVKLLKDSFKESEEYNLALFQEWLAKQSTISNAKQVAANKVSNDIWYPWQDIKALKPMDEKALKQWNNWNQRFMPSGAITATRTDQKHWLTYGVPEQLPVLTSNLPLLMSKGGSDAVVRFGQYVSNSKAEASQIGWSTIPAANDVYLRMSGLLWPEAAQRITNAAYLTREAKGKGQIILFAGEPNFRGASKGTARLLLNAIVYGPGLGTQPFINL</sequence>
<proteinExistence type="inferred from homology"/>
<feature type="domain" description="Peptidase M14" evidence="7">
    <location>
        <begin position="71"/>
        <end position="246"/>
    </location>
</feature>
<protein>
    <submittedName>
        <fullName evidence="8">Peptidase</fullName>
    </submittedName>
</protein>
<evidence type="ECO:0000256" key="1">
    <source>
        <dbReference type="ARBA" id="ARBA00001947"/>
    </source>
</evidence>
<dbReference type="InterPro" id="IPR000834">
    <property type="entry name" value="Peptidase_M14"/>
</dbReference>
<dbReference type="PANTHER" id="PTHR11705:SF143">
    <property type="entry name" value="SLL0236 PROTEIN"/>
    <property type="match status" value="1"/>
</dbReference>
<dbReference type="GO" id="GO:0008270">
    <property type="term" value="F:zinc ion binding"/>
    <property type="evidence" value="ECO:0007669"/>
    <property type="project" value="InterPro"/>
</dbReference>
<dbReference type="GO" id="GO:0004181">
    <property type="term" value="F:metallocarboxypeptidase activity"/>
    <property type="evidence" value="ECO:0007669"/>
    <property type="project" value="InterPro"/>
</dbReference>
<keyword evidence="6" id="KW-0482">Metalloprotease</keyword>
<dbReference type="GO" id="GO:0005615">
    <property type="term" value="C:extracellular space"/>
    <property type="evidence" value="ECO:0007669"/>
    <property type="project" value="TreeGrafter"/>
</dbReference>
<evidence type="ECO:0000256" key="3">
    <source>
        <dbReference type="ARBA" id="ARBA00022670"/>
    </source>
</evidence>